<dbReference type="EMBL" id="BMAW01080716">
    <property type="protein sequence ID" value="GFU20896.1"/>
    <property type="molecule type" value="Genomic_DNA"/>
</dbReference>
<accession>A0A8X6QEC7</accession>
<dbReference type="Proteomes" id="UP000887013">
    <property type="component" value="Unassembled WGS sequence"/>
</dbReference>
<name>A0A8X6QEC7_NEPPI</name>
<comment type="caution">
    <text evidence="1">The sequence shown here is derived from an EMBL/GenBank/DDBJ whole genome shotgun (WGS) entry which is preliminary data.</text>
</comment>
<dbReference type="AlphaFoldDB" id="A0A8X6QEC7"/>
<protein>
    <submittedName>
        <fullName evidence="1">Uncharacterized protein</fullName>
    </submittedName>
</protein>
<organism evidence="1 2">
    <name type="scientific">Nephila pilipes</name>
    <name type="common">Giant wood spider</name>
    <name type="synonym">Nephila maculata</name>
    <dbReference type="NCBI Taxonomy" id="299642"/>
    <lineage>
        <taxon>Eukaryota</taxon>
        <taxon>Metazoa</taxon>
        <taxon>Ecdysozoa</taxon>
        <taxon>Arthropoda</taxon>
        <taxon>Chelicerata</taxon>
        <taxon>Arachnida</taxon>
        <taxon>Araneae</taxon>
        <taxon>Araneomorphae</taxon>
        <taxon>Entelegynae</taxon>
        <taxon>Araneoidea</taxon>
        <taxon>Nephilidae</taxon>
        <taxon>Nephila</taxon>
    </lineage>
</organism>
<proteinExistence type="predicted"/>
<evidence type="ECO:0000313" key="2">
    <source>
        <dbReference type="Proteomes" id="UP000887013"/>
    </source>
</evidence>
<reference evidence="1" key="1">
    <citation type="submission" date="2020-08" db="EMBL/GenBank/DDBJ databases">
        <title>Multicomponent nature underlies the extraordinary mechanical properties of spider dragline silk.</title>
        <authorList>
            <person name="Kono N."/>
            <person name="Nakamura H."/>
            <person name="Mori M."/>
            <person name="Yoshida Y."/>
            <person name="Ohtoshi R."/>
            <person name="Malay A.D."/>
            <person name="Moran D.A.P."/>
            <person name="Tomita M."/>
            <person name="Numata K."/>
            <person name="Arakawa K."/>
        </authorList>
    </citation>
    <scope>NUCLEOTIDE SEQUENCE</scope>
</reference>
<evidence type="ECO:0000313" key="1">
    <source>
        <dbReference type="EMBL" id="GFU20896.1"/>
    </source>
</evidence>
<keyword evidence="2" id="KW-1185">Reference proteome</keyword>
<gene>
    <name evidence="1" type="ORF">NPIL_388621</name>
</gene>
<sequence>MPAQIISFSGLQGNCNHMIAEHGDVFNTDLLFLIVVFQPLSTSRVHSVLNEAYLKLQNTIIVLETIYPHVSLHIDLLLIRSVFEPIFVYFARSLMLVLP</sequence>